<protein>
    <recommendedName>
        <fullName evidence="9">Syntaxin 6/10/61 N-terminal domain-containing protein</fullName>
    </recommendedName>
</protein>
<keyword evidence="2" id="KW-0813">Transport</keyword>
<reference evidence="10 11" key="1">
    <citation type="journal article" date="2013" name="BMC Genomics">
        <title>The miniature genome of a carnivorous plant Genlisea aurea contains a low number of genes and short non-coding sequences.</title>
        <authorList>
            <person name="Leushkin E.V."/>
            <person name="Sutormin R.A."/>
            <person name="Nabieva E.R."/>
            <person name="Penin A.A."/>
            <person name="Kondrashov A.S."/>
            <person name="Logacheva M.D."/>
        </authorList>
    </citation>
    <scope>NUCLEOTIDE SEQUENCE [LARGE SCALE GENOMIC DNA]</scope>
</reference>
<dbReference type="GO" id="GO:0015031">
    <property type="term" value="P:protein transport"/>
    <property type="evidence" value="ECO:0007669"/>
    <property type="project" value="UniProtKB-KW"/>
</dbReference>
<feature type="non-terminal residue" evidence="10">
    <location>
        <position position="139"/>
    </location>
</feature>
<name>S8CNM9_9LAMI</name>
<evidence type="ECO:0000256" key="8">
    <source>
        <dbReference type="ARBA" id="ARBA00037801"/>
    </source>
</evidence>
<feature type="domain" description="Syntaxin 6/10/61 N-terminal" evidence="9">
    <location>
        <begin position="13"/>
        <end position="104"/>
    </location>
</feature>
<evidence type="ECO:0000256" key="7">
    <source>
        <dbReference type="ARBA" id="ARBA00023136"/>
    </source>
</evidence>
<evidence type="ECO:0000256" key="6">
    <source>
        <dbReference type="ARBA" id="ARBA00023034"/>
    </source>
</evidence>
<dbReference type="EMBL" id="AUSU01003725">
    <property type="protein sequence ID" value="EPS66351.1"/>
    <property type="molecule type" value="Genomic_DNA"/>
</dbReference>
<dbReference type="InterPro" id="IPR010989">
    <property type="entry name" value="SNARE"/>
</dbReference>
<dbReference type="GO" id="GO:0005794">
    <property type="term" value="C:Golgi apparatus"/>
    <property type="evidence" value="ECO:0007669"/>
    <property type="project" value="UniProtKB-SubCell"/>
</dbReference>
<accession>S8CNM9</accession>
<keyword evidence="5" id="KW-1133">Transmembrane helix</keyword>
<evidence type="ECO:0000256" key="2">
    <source>
        <dbReference type="ARBA" id="ARBA00022448"/>
    </source>
</evidence>
<dbReference type="SUPFAM" id="SSF47661">
    <property type="entry name" value="t-snare proteins"/>
    <property type="match status" value="1"/>
</dbReference>
<dbReference type="Gene3D" id="1.20.58.90">
    <property type="match status" value="1"/>
</dbReference>
<dbReference type="AlphaFoldDB" id="S8CNM9"/>
<dbReference type="InterPro" id="IPR015260">
    <property type="entry name" value="Syntaxin-6/10/61_N"/>
</dbReference>
<keyword evidence="6" id="KW-0333">Golgi apparatus</keyword>
<evidence type="ECO:0000256" key="1">
    <source>
        <dbReference type="ARBA" id="ARBA00009063"/>
    </source>
</evidence>
<evidence type="ECO:0000256" key="3">
    <source>
        <dbReference type="ARBA" id="ARBA00022692"/>
    </source>
</evidence>
<evidence type="ECO:0000256" key="4">
    <source>
        <dbReference type="ARBA" id="ARBA00022927"/>
    </source>
</evidence>
<dbReference type="PANTHER" id="PTHR34949">
    <property type="entry name" value="OS05G0443700 PROTEIN"/>
    <property type="match status" value="1"/>
</dbReference>
<dbReference type="Pfam" id="PF09177">
    <property type="entry name" value="STX6_10_61_N"/>
    <property type="match status" value="1"/>
</dbReference>
<keyword evidence="7" id="KW-0472">Membrane</keyword>
<dbReference type="GO" id="GO:0016020">
    <property type="term" value="C:membrane"/>
    <property type="evidence" value="ECO:0007669"/>
    <property type="project" value="InterPro"/>
</dbReference>
<dbReference type="OrthoDB" id="1889309at2759"/>
<dbReference type="CDD" id="cd21442">
    <property type="entry name" value="SNARE_NTD_STX6-like"/>
    <property type="match status" value="1"/>
</dbReference>
<evidence type="ECO:0000259" key="9">
    <source>
        <dbReference type="Pfam" id="PF09177"/>
    </source>
</evidence>
<dbReference type="PANTHER" id="PTHR34949:SF3">
    <property type="entry name" value="OS08G0244100 PROTEIN"/>
    <property type="match status" value="1"/>
</dbReference>
<sequence length="139" mass="15991">MLVATSFDLWQKDAFFSAAEEVQQSADIMESTFRRYMKAKTDGSVPRHLEELERELQMSLDTAKWQLEEFEMAVSVSYKTHGNDITISRHRDFVSAMKAQISVVETALKQQFDSEGKKPFQRVNLDKEECDDLALFLSG</sequence>
<evidence type="ECO:0000313" key="10">
    <source>
        <dbReference type="EMBL" id="EPS66351.1"/>
    </source>
</evidence>
<organism evidence="10 11">
    <name type="scientific">Genlisea aurea</name>
    <dbReference type="NCBI Taxonomy" id="192259"/>
    <lineage>
        <taxon>Eukaryota</taxon>
        <taxon>Viridiplantae</taxon>
        <taxon>Streptophyta</taxon>
        <taxon>Embryophyta</taxon>
        <taxon>Tracheophyta</taxon>
        <taxon>Spermatophyta</taxon>
        <taxon>Magnoliopsida</taxon>
        <taxon>eudicotyledons</taxon>
        <taxon>Gunneridae</taxon>
        <taxon>Pentapetalae</taxon>
        <taxon>asterids</taxon>
        <taxon>lamiids</taxon>
        <taxon>Lamiales</taxon>
        <taxon>Lentibulariaceae</taxon>
        <taxon>Genlisea</taxon>
    </lineage>
</organism>
<comment type="caution">
    <text evidence="10">The sequence shown here is derived from an EMBL/GenBank/DDBJ whole genome shotgun (WGS) entry which is preliminary data.</text>
</comment>
<comment type="subcellular location">
    <subcellularLocation>
        <location evidence="8">Golgi apparatus</location>
        <location evidence="8">trans-Golgi network membrane</location>
        <topology evidence="8">Single-pass type IV membrane protein</topology>
    </subcellularLocation>
</comment>
<gene>
    <name evidence="10" type="ORF">M569_08431</name>
</gene>
<comment type="similarity">
    <text evidence="1">Belongs to the syntaxin family.</text>
</comment>
<keyword evidence="11" id="KW-1185">Reference proteome</keyword>
<evidence type="ECO:0000313" key="11">
    <source>
        <dbReference type="Proteomes" id="UP000015453"/>
    </source>
</evidence>
<keyword evidence="3" id="KW-0812">Transmembrane</keyword>
<evidence type="ECO:0000256" key="5">
    <source>
        <dbReference type="ARBA" id="ARBA00022989"/>
    </source>
</evidence>
<keyword evidence="4" id="KW-0653">Protein transport</keyword>
<dbReference type="GO" id="GO:0048193">
    <property type="term" value="P:Golgi vesicle transport"/>
    <property type="evidence" value="ECO:0007669"/>
    <property type="project" value="InterPro"/>
</dbReference>
<dbReference type="Proteomes" id="UP000015453">
    <property type="component" value="Unassembled WGS sequence"/>
</dbReference>
<proteinExistence type="inferred from homology"/>
<dbReference type="FunFam" id="1.20.58.90:FF:000004">
    <property type="entry name" value="Syntaxin 10"/>
    <property type="match status" value="1"/>
</dbReference>